<dbReference type="FunFam" id="3.10.20.30:FF:000015">
    <property type="entry name" value="Aldehyde oxidase 1"/>
    <property type="match status" value="1"/>
</dbReference>
<feature type="binding site" evidence="19">
    <location>
        <position position="918"/>
    </location>
    <ligand>
        <name>substrate</name>
    </ligand>
</feature>
<evidence type="ECO:0000259" key="23">
    <source>
        <dbReference type="PROSITE" id="PS51387"/>
    </source>
</evidence>
<comment type="cofactor">
    <cofactor evidence="15">
        <name>[2Fe-2S] cluster</name>
        <dbReference type="ChEBI" id="CHEBI:190135"/>
    </cofactor>
</comment>
<dbReference type="InterPro" id="IPR016166">
    <property type="entry name" value="FAD-bd_PCMH"/>
</dbReference>
<keyword evidence="8 20" id="KW-0479">Metal-binding</keyword>
<dbReference type="GO" id="GO:0006145">
    <property type="term" value="P:purine nucleobase catabolic process"/>
    <property type="evidence" value="ECO:0007669"/>
    <property type="project" value="UniProtKB-ARBA"/>
</dbReference>
<comment type="subcellular location">
    <subcellularLocation>
        <location evidence="2">Peroxisome</location>
    </subcellularLocation>
</comment>
<keyword evidence="7 20" id="KW-0001">2Fe-2S</keyword>
<feature type="binding site" evidence="20">
    <location>
        <position position="53"/>
    </location>
    <ligand>
        <name>[2Fe-2S] cluster</name>
        <dbReference type="ChEBI" id="CHEBI:190135"/>
        <label>1</label>
    </ligand>
</feature>
<feature type="active site" description="Proton acceptor" evidence="18">
    <location>
        <position position="1301"/>
    </location>
</feature>
<evidence type="ECO:0000256" key="14">
    <source>
        <dbReference type="ARBA" id="ARBA00023140"/>
    </source>
</evidence>
<dbReference type="InterPro" id="IPR016167">
    <property type="entry name" value="FAD-bd_PCMH_sub1"/>
</dbReference>
<dbReference type="Pfam" id="PF03450">
    <property type="entry name" value="CO_deh_flav_C"/>
    <property type="match status" value="1"/>
</dbReference>
<evidence type="ECO:0000256" key="18">
    <source>
        <dbReference type="PIRSR" id="PIRSR000127-1"/>
    </source>
</evidence>
<dbReference type="PANTHER" id="PTHR45444:SF3">
    <property type="entry name" value="XANTHINE DEHYDROGENASE"/>
    <property type="match status" value="1"/>
</dbReference>
<evidence type="ECO:0000313" key="25">
    <source>
        <dbReference type="Proteomes" id="UP000070544"/>
    </source>
</evidence>
<dbReference type="Gene3D" id="3.10.20.30">
    <property type="match status" value="1"/>
</dbReference>
<dbReference type="InterPro" id="IPR000674">
    <property type="entry name" value="Ald_Oxase/Xan_DH_a/b"/>
</dbReference>
<reference evidence="24 25" key="1">
    <citation type="journal article" date="2015" name="Genome Biol. Evol.">
        <title>Phylogenomic analyses indicate that early fungi evolved digesting cell walls of algal ancestors of land plants.</title>
        <authorList>
            <person name="Chang Y."/>
            <person name="Wang S."/>
            <person name="Sekimoto S."/>
            <person name="Aerts A.L."/>
            <person name="Choi C."/>
            <person name="Clum A."/>
            <person name="LaButti K.M."/>
            <person name="Lindquist E.A."/>
            <person name="Yee Ngan C."/>
            <person name="Ohm R.A."/>
            <person name="Salamov A.A."/>
            <person name="Grigoriev I.V."/>
            <person name="Spatafora J.W."/>
            <person name="Berbee M.L."/>
        </authorList>
    </citation>
    <scope>NUCLEOTIDE SEQUENCE [LARGE SCALE GENOMIC DNA]</scope>
    <source>
        <strain evidence="24 25">JEL478</strain>
    </source>
</reference>
<dbReference type="InterPro" id="IPR012675">
    <property type="entry name" value="Beta-grasp_dom_sf"/>
</dbReference>
<protein>
    <recommendedName>
        <fullName evidence="4">xanthine dehydrogenase</fullName>
        <ecNumber evidence="4">1.17.1.4</ecNumber>
    </recommendedName>
</protein>
<feature type="binding site" evidence="20">
    <location>
        <position position="78"/>
    </location>
    <ligand>
        <name>[2Fe-2S] cluster</name>
        <dbReference type="ChEBI" id="CHEBI:190135"/>
        <label>1</label>
    </ligand>
</feature>
<keyword evidence="9 19" id="KW-0274">FAD</keyword>
<comment type="similarity">
    <text evidence="3">Belongs to the xanthine dehydrogenase family.</text>
</comment>
<evidence type="ECO:0000256" key="19">
    <source>
        <dbReference type="PIRSR" id="PIRSR000127-2"/>
    </source>
</evidence>
<gene>
    <name evidence="24" type="ORF">M427DRAFT_131958</name>
</gene>
<feature type="binding site" evidence="20">
    <location>
        <position position="154"/>
    </location>
    <ligand>
        <name>[2Fe-2S] cluster</name>
        <dbReference type="ChEBI" id="CHEBI:190135"/>
        <label>2</label>
    </ligand>
</feature>
<accession>A0A139ARR3</accession>
<dbReference type="PROSITE" id="PS51085">
    <property type="entry name" value="2FE2S_FER_2"/>
    <property type="match status" value="1"/>
</dbReference>
<keyword evidence="13" id="KW-0520">NAD</keyword>
<evidence type="ECO:0000256" key="1">
    <source>
        <dbReference type="ARBA" id="ARBA00001974"/>
    </source>
</evidence>
<feature type="binding site" evidence="19">
    <location>
        <position position="436"/>
    </location>
    <ligand>
        <name>FAD</name>
        <dbReference type="ChEBI" id="CHEBI:57692"/>
    </ligand>
</feature>
<evidence type="ECO:0000256" key="11">
    <source>
        <dbReference type="ARBA" id="ARBA00023004"/>
    </source>
</evidence>
<dbReference type="InterPro" id="IPR002346">
    <property type="entry name" value="Mopterin_DH_FAD-bd"/>
</dbReference>
<evidence type="ECO:0000256" key="13">
    <source>
        <dbReference type="ARBA" id="ARBA00023027"/>
    </source>
</evidence>
<evidence type="ECO:0000256" key="12">
    <source>
        <dbReference type="ARBA" id="ARBA00023014"/>
    </source>
</evidence>
<proteinExistence type="inferred from homology"/>
<dbReference type="FunFam" id="3.30.365.10:FF:000003">
    <property type="entry name" value="Aldehyde oxidase 1"/>
    <property type="match status" value="1"/>
</dbReference>
<dbReference type="SUPFAM" id="SSF54665">
    <property type="entry name" value="CO dehydrogenase molybdoprotein N-domain-like"/>
    <property type="match status" value="1"/>
</dbReference>
<dbReference type="GO" id="GO:0004854">
    <property type="term" value="F:xanthine dehydrogenase activity"/>
    <property type="evidence" value="ECO:0007669"/>
    <property type="project" value="UniProtKB-EC"/>
</dbReference>
<feature type="binding site" evidence="20">
    <location>
        <position position="152"/>
    </location>
    <ligand>
        <name>[2Fe-2S] cluster</name>
        <dbReference type="ChEBI" id="CHEBI:190135"/>
        <label>2</label>
    </ligand>
</feature>
<feature type="binding site" evidence="20">
    <location>
        <position position="950"/>
    </location>
    <ligand>
        <name>Mo-molybdopterin</name>
        <dbReference type="ChEBI" id="CHEBI:71302"/>
    </ligand>
    <ligandPart>
        <name>Mo</name>
        <dbReference type="ChEBI" id="CHEBI:28685"/>
    </ligandPart>
</feature>
<feature type="binding site" evidence="19">
    <location>
        <position position="375"/>
    </location>
    <ligand>
        <name>FAD</name>
        <dbReference type="ChEBI" id="CHEBI:57692"/>
    </ligand>
</feature>
<dbReference type="GO" id="GO:0051537">
    <property type="term" value="F:2 iron, 2 sulfur cluster binding"/>
    <property type="evidence" value="ECO:0007669"/>
    <property type="project" value="UniProtKB-KW"/>
</dbReference>
<evidence type="ECO:0000256" key="9">
    <source>
        <dbReference type="ARBA" id="ARBA00022827"/>
    </source>
</evidence>
<organism evidence="24 25">
    <name type="scientific">Gonapodya prolifera (strain JEL478)</name>
    <name type="common">Monoblepharis prolifera</name>
    <dbReference type="NCBI Taxonomy" id="1344416"/>
    <lineage>
        <taxon>Eukaryota</taxon>
        <taxon>Fungi</taxon>
        <taxon>Fungi incertae sedis</taxon>
        <taxon>Chytridiomycota</taxon>
        <taxon>Chytridiomycota incertae sedis</taxon>
        <taxon>Monoblepharidomycetes</taxon>
        <taxon>Monoblepharidales</taxon>
        <taxon>Gonapodyaceae</taxon>
        <taxon>Gonapodya</taxon>
    </lineage>
</organism>
<feature type="binding site" evidence="20">
    <location>
        <position position="48"/>
    </location>
    <ligand>
        <name>[2Fe-2S] cluster</name>
        <dbReference type="ChEBI" id="CHEBI:190135"/>
        <label>1</label>
    </ligand>
</feature>
<keyword evidence="25" id="KW-1185">Reference proteome</keyword>
<feature type="binding site" evidence="20">
    <location>
        <position position="120"/>
    </location>
    <ligand>
        <name>[2Fe-2S] cluster</name>
        <dbReference type="ChEBI" id="CHEBI:190135"/>
        <label>2</label>
    </ligand>
</feature>
<dbReference type="PROSITE" id="PS00197">
    <property type="entry name" value="2FE2S_FER_1"/>
    <property type="match status" value="1"/>
</dbReference>
<feature type="binding site" evidence="20">
    <location>
        <position position="836"/>
    </location>
    <ligand>
        <name>Mo-molybdopterin</name>
        <dbReference type="ChEBI" id="CHEBI:71302"/>
    </ligand>
    <ligandPart>
        <name>Mo</name>
        <dbReference type="ChEBI" id="CHEBI:28685"/>
    </ligandPart>
</feature>
<feature type="binding site" evidence="19">
    <location>
        <position position="352"/>
    </location>
    <ligand>
        <name>FAD</name>
        <dbReference type="ChEBI" id="CHEBI:57692"/>
    </ligand>
</feature>
<dbReference type="Gene3D" id="3.30.465.10">
    <property type="match status" value="1"/>
</dbReference>
<keyword evidence="6" id="KW-0285">Flavoprotein</keyword>
<dbReference type="InterPro" id="IPR016169">
    <property type="entry name" value="FAD-bd_PCMH_sub2"/>
</dbReference>
<keyword evidence="5 20" id="KW-0500">Molybdenum</keyword>
<dbReference type="InterPro" id="IPR036884">
    <property type="entry name" value="2Fe-2S-bd_dom_sf"/>
</dbReference>
<dbReference type="InterPro" id="IPR036010">
    <property type="entry name" value="2Fe-2S_ferredoxin-like_sf"/>
</dbReference>
<dbReference type="Pfam" id="PF00941">
    <property type="entry name" value="FAD_binding_5"/>
    <property type="match status" value="1"/>
</dbReference>
<evidence type="ECO:0000256" key="4">
    <source>
        <dbReference type="ARBA" id="ARBA00013123"/>
    </source>
</evidence>
<dbReference type="Pfam" id="PF20256">
    <property type="entry name" value="MoCoBD_2"/>
    <property type="match status" value="1"/>
</dbReference>
<dbReference type="SMART" id="SM01092">
    <property type="entry name" value="CO_deh_flav_C"/>
    <property type="match status" value="1"/>
</dbReference>
<dbReference type="Pfam" id="PF01799">
    <property type="entry name" value="Fer2_2"/>
    <property type="match status" value="1"/>
</dbReference>
<comment type="cofactor">
    <cofactor evidence="1 19">
        <name>FAD</name>
        <dbReference type="ChEBI" id="CHEBI:57692"/>
    </cofactor>
</comment>
<dbReference type="InterPro" id="IPR006058">
    <property type="entry name" value="2Fe2S_fd_BS"/>
</dbReference>
<evidence type="ECO:0000256" key="16">
    <source>
        <dbReference type="ARBA" id="ARBA00049017"/>
    </source>
</evidence>
<dbReference type="EMBL" id="KQ965738">
    <property type="protein sequence ID" value="KXS19430.1"/>
    <property type="molecule type" value="Genomic_DNA"/>
</dbReference>
<dbReference type="Gene3D" id="1.10.150.120">
    <property type="entry name" value="[2Fe-2S]-binding domain"/>
    <property type="match status" value="1"/>
</dbReference>
<feature type="binding site" evidence="19">
    <location>
        <begin position="270"/>
        <end position="277"/>
    </location>
    <ligand>
        <name>FAD</name>
        <dbReference type="ChEBI" id="CHEBI:57692"/>
    </ligand>
</feature>
<evidence type="ECO:0000256" key="6">
    <source>
        <dbReference type="ARBA" id="ARBA00022630"/>
    </source>
</evidence>
<name>A0A139ARR3_GONPJ</name>
<dbReference type="SUPFAM" id="SSF54292">
    <property type="entry name" value="2Fe-2S ferredoxin-like"/>
    <property type="match status" value="1"/>
</dbReference>
<dbReference type="InterPro" id="IPR005107">
    <property type="entry name" value="CO_DH_flav_C"/>
</dbReference>
<dbReference type="Pfam" id="PF01315">
    <property type="entry name" value="Ald_Xan_dh_C"/>
    <property type="match status" value="1"/>
</dbReference>
<sequence length="1370" mass="149840">MAESLKNAKPLDFWINGKHVVDPNPDPEETLLSYIRTKLGLTGSKLGCGEGGCGACTVVSSTYSLDSAKVAYTSVNACLVPLCSVDGKHIITIEGIGSSSQPHPTQEVIARHHGSQCGFCTPGIVASLYTLTKNHPNPTEEEIEEAFDGNLCRCTGYRSIFKGAKTFAVDSPLSKVCARACAAGGECSSKSCIGDTPSGAGDVETCTGPSLLKAAKDIPFPEELIKRLQTEATSPTASSYVFANESIRWHHPSTLPELLSLMESNPHAKIVFGNTEIGIETKFKGVQYPIQISAVDIKELKNVVVRADNSGVEVGAGTTLSDFGTLLKAFIKEHGEQKTRGFKALLDNLKWFAGNQIRNVACIAGNIVTASPISDLNPVFVAMGAVLKVQSTKREREIPMKNFFLGYRKTALERSEVVVSIFLPFTGRDEYVRAFKQARRRDDDIAIVNAGLRVKLSHESDGTWKVSDACFSFGGMAPTTVQAKGAQEKIVGSQWGESLKERLVSWVGEDLHLPYNVPGGQAQYRRTLAMSFIQKFHIYITGIVGTLEEPLQSAVELSERPVSTGRQEYVATSKESTIQVGKEVMHIAAMKQVTGEAFYLDDIPRMANELYAVLVQSTVAHGKIKSIDASAALAHKGVRAFIAANDIPEYIHRKNHGHDPNLIGPGVKDEELFATEKVLHVGQMIGLIIAETEIIARKAVRLVTVQYETLEPILTIEDAIAASSYMPVTRTLNTGEFTTDSSGKVTDPVWTRDDPSSPKVPLAQAKHHVSGTMRMAAQEQFYLETNASLVYVKPEGDIEIFASTQHPTETQHMVAHVLGTPSNRVTVRVKRMGGGFGGKESRSVFLTCALAVASKKLNAPVRCMLTREEDMTISGMRHPFRGDYRVGFTEDGKLVSLELEIYSNAGYSMDLSLSILERAITHSDNTYYIPNVKILGRMCRTNLPTNTAFRGFGGPQGMHIAETYITHVADYLNKPVEEIRELNFYKTNQLTHFRQPLEDVYFDRVWTKLMDRSSFSSRRKEIALFNEKNAFKKRGIAAMPTKFGIAFTARWLNQAGSSVLVYTDGSVLVHHGGTTEMGQGLHTKMVQVAANALGIPVEKVYINETSTATVPNTSATAASASSDLNGMAVLDACQQIAERLKPYRAKNPTGTWEQIVSQAYMDRCDLSAHGFYKTPDLSYDWGTNSGRMYNYFVYGAAVTEVEIDCLTGDHVVLRSDIMMDIGQSLNPSIDVGQIEGAFAQGQGWTTIEEPLISPTTGVAWTRGPGAYKIPGFRDVPAEFNVYFVKESQNKRAIHSSKAIGEPPLFMGASVFYAIRDAIKAARRDQGLDGPFELFSPASSERIRLAVGDKNVDATKFSAEELKVKPWSAMA</sequence>
<feature type="binding site" evidence="19">
    <location>
        <position position="840"/>
    </location>
    <ligand>
        <name>substrate</name>
    </ligand>
</feature>
<dbReference type="NCBIfam" id="TIGR02963">
    <property type="entry name" value="xanthine_xdhA"/>
    <property type="match status" value="1"/>
</dbReference>
<dbReference type="Pfam" id="PF00111">
    <property type="entry name" value="Fer2"/>
    <property type="match status" value="1"/>
</dbReference>
<feature type="binding site" evidence="20">
    <location>
        <position position="56"/>
    </location>
    <ligand>
        <name>[2Fe-2S] cluster</name>
        <dbReference type="ChEBI" id="CHEBI:190135"/>
        <label>1</label>
    </ligand>
</feature>
<evidence type="ECO:0000256" key="8">
    <source>
        <dbReference type="ARBA" id="ARBA00022723"/>
    </source>
</evidence>
<dbReference type="InterPro" id="IPR046867">
    <property type="entry name" value="AldOxase/xan_DH_MoCoBD2"/>
</dbReference>
<dbReference type="FunFam" id="3.30.365.10:FF:000002">
    <property type="entry name" value="Xanthine dehydrogenase oxidase"/>
    <property type="match status" value="1"/>
</dbReference>
<dbReference type="FunFam" id="3.30.43.10:FF:000001">
    <property type="entry name" value="Xanthine dehydrogenase/oxidase"/>
    <property type="match status" value="1"/>
</dbReference>
<dbReference type="InterPro" id="IPR036318">
    <property type="entry name" value="FAD-bd_PCMH-like_sf"/>
</dbReference>
<dbReference type="InterPro" id="IPR016208">
    <property type="entry name" value="Ald_Oxase/xanthine_DH-like"/>
</dbReference>
<dbReference type="PIRSF" id="PIRSF000127">
    <property type="entry name" value="Xanthine_DH"/>
    <property type="match status" value="1"/>
</dbReference>
<dbReference type="SUPFAM" id="SSF47741">
    <property type="entry name" value="CO dehydrogenase ISP C-domain like"/>
    <property type="match status" value="1"/>
</dbReference>
<feature type="binding site" evidence="19">
    <location>
        <position position="1048"/>
    </location>
    <ligand>
        <name>substrate</name>
    </ligand>
</feature>
<dbReference type="Proteomes" id="UP000070544">
    <property type="component" value="Unassembled WGS sequence"/>
</dbReference>
<dbReference type="GO" id="GO:0071949">
    <property type="term" value="F:FAD binding"/>
    <property type="evidence" value="ECO:0007669"/>
    <property type="project" value="InterPro"/>
</dbReference>
<dbReference type="GO" id="GO:0005777">
    <property type="term" value="C:peroxisome"/>
    <property type="evidence" value="ECO:0007669"/>
    <property type="project" value="UniProtKB-SubCell"/>
</dbReference>
<dbReference type="STRING" id="1344416.A0A139ARR3"/>
<comment type="catalytic activity">
    <reaction evidence="16">
        <text>xanthine + NAD(+) + H2O = urate + NADH + H(+)</text>
        <dbReference type="Rhea" id="RHEA:16669"/>
        <dbReference type="ChEBI" id="CHEBI:15377"/>
        <dbReference type="ChEBI" id="CHEBI:15378"/>
        <dbReference type="ChEBI" id="CHEBI:17712"/>
        <dbReference type="ChEBI" id="CHEBI:17775"/>
        <dbReference type="ChEBI" id="CHEBI:57540"/>
        <dbReference type="ChEBI" id="CHEBI:57945"/>
        <dbReference type="EC" id="1.17.1.4"/>
    </reaction>
</comment>
<dbReference type="InterPro" id="IPR037165">
    <property type="entry name" value="AldOxase/xan_DH_Mopterin-bd_sf"/>
</dbReference>
<dbReference type="SUPFAM" id="SSF55447">
    <property type="entry name" value="CO dehydrogenase flavoprotein C-terminal domain-like"/>
    <property type="match status" value="1"/>
</dbReference>
<feature type="binding site" evidence="20">
    <location>
        <position position="805"/>
    </location>
    <ligand>
        <name>Mo-molybdopterin</name>
        <dbReference type="ChEBI" id="CHEBI:71302"/>
    </ligand>
    <ligandPart>
        <name>Mo</name>
        <dbReference type="ChEBI" id="CHEBI:28685"/>
    </ligandPart>
</feature>
<dbReference type="EC" id="1.17.1.4" evidence="4"/>
<dbReference type="PROSITE" id="PS51387">
    <property type="entry name" value="FAD_PCMH"/>
    <property type="match status" value="1"/>
</dbReference>
<comment type="cofactor">
    <cofactor evidence="20">
        <name>Mo-molybdopterin</name>
        <dbReference type="ChEBI" id="CHEBI:71302"/>
    </cofactor>
    <text evidence="20">Binds 1 Mo-molybdopterin (Mo-MPT) cofactor per subunit.</text>
</comment>
<dbReference type="OrthoDB" id="8300278at2759"/>
<dbReference type="Gene3D" id="3.30.390.50">
    <property type="entry name" value="CO dehydrogenase flavoprotein, C-terminal domain"/>
    <property type="match status" value="1"/>
</dbReference>
<dbReference type="FunFam" id="3.30.465.10:FF:000004">
    <property type="entry name" value="Xanthine dehydrogenase/oxidase"/>
    <property type="match status" value="1"/>
</dbReference>
<evidence type="ECO:0000256" key="5">
    <source>
        <dbReference type="ARBA" id="ARBA00022505"/>
    </source>
</evidence>
<keyword evidence="14" id="KW-0576">Peroxisome</keyword>
<feature type="region of interest" description="Disordered" evidence="21">
    <location>
        <begin position="737"/>
        <end position="761"/>
    </location>
</feature>
<dbReference type="Gene3D" id="3.30.43.10">
    <property type="entry name" value="Uridine Diphospho-n-acetylenolpyruvylglucosamine Reductase, domain 2"/>
    <property type="match status" value="1"/>
</dbReference>
<feature type="binding site" evidence="20">
    <location>
        <position position="1118"/>
    </location>
    <ligand>
        <name>Mo-molybdopterin</name>
        <dbReference type="ChEBI" id="CHEBI:71302"/>
    </ligand>
    <ligandPart>
        <name>Mo</name>
        <dbReference type="ChEBI" id="CHEBI:28685"/>
    </ligandPart>
</feature>
<evidence type="ECO:0000256" key="21">
    <source>
        <dbReference type="SAM" id="MobiDB-lite"/>
    </source>
</evidence>
<evidence type="ECO:0000256" key="3">
    <source>
        <dbReference type="ARBA" id="ARBA00006849"/>
    </source>
</evidence>
<evidence type="ECO:0000313" key="24">
    <source>
        <dbReference type="EMBL" id="KXS19430.1"/>
    </source>
</evidence>
<comment type="cofactor">
    <cofactor evidence="20">
        <name>[2Fe-2S] cluster</name>
        <dbReference type="ChEBI" id="CHEBI:190135"/>
    </cofactor>
    <text evidence="20">Binds 2 [2Fe-2S] clusters.</text>
</comment>
<feature type="binding site" evidence="20">
    <location>
        <position position="117"/>
    </location>
    <ligand>
        <name>[2Fe-2S] cluster</name>
        <dbReference type="ChEBI" id="CHEBI:190135"/>
        <label>2</label>
    </ligand>
</feature>
<keyword evidence="10" id="KW-0560">Oxidoreductase</keyword>
<feature type="domain" description="2Fe-2S ferredoxin-type" evidence="22">
    <location>
        <begin position="9"/>
        <end position="96"/>
    </location>
</feature>
<feature type="binding site" evidence="19">
    <location>
        <position position="952"/>
    </location>
    <ligand>
        <name>substrate</name>
    </ligand>
</feature>
<dbReference type="SUPFAM" id="SSF56003">
    <property type="entry name" value="Molybdenum cofactor-binding domain"/>
    <property type="match status" value="1"/>
</dbReference>
<dbReference type="Gene3D" id="3.90.1170.50">
    <property type="entry name" value="Aldehyde oxidase/xanthine dehydrogenase, a/b hammerhead"/>
    <property type="match status" value="1"/>
</dbReference>
<evidence type="ECO:0000256" key="17">
    <source>
        <dbReference type="ARBA" id="ARBA00049517"/>
    </source>
</evidence>
<dbReference type="GO" id="GO:0005506">
    <property type="term" value="F:iron ion binding"/>
    <property type="evidence" value="ECO:0007669"/>
    <property type="project" value="InterPro"/>
</dbReference>
<dbReference type="PANTHER" id="PTHR45444">
    <property type="entry name" value="XANTHINE DEHYDROGENASE"/>
    <property type="match status" value="1"/>
</dbReference>
<keyword evidence="12 20" id="KW-0411">Iron-sulfur</keyword>
<dbReference type="InterPro" id="IPR008274">
    <property type="entry name" value="AldOxase/xan_DH_MoCoBD1"/>
</dbReference>
<dbReference type="InterPro" id="IPR001041">
    <property type="entry name" value="2Fe-2S_ferredoxin-type"/>
</dbReference>
<dbReference type="FunFam" id="3.30.365.10:FF:000004">
    <property type="entry name" value="Xanthine dehydrogenase oxidase"/>
    <property type="match status" value="1"/>
</dbReference>
<dbReference type="InterPro" id="IPR002888">
    <property type="entry name" value="2Fe-2S-bd"/>
</dbReference>
<evidence type="ECO:0000256" key="7">
    <source>
        <dbReference type="ARBA" id="ARBA00022714"/>
    </source>
</evidence>
<dbReference type="Pfam" id="PF02738">
    <property type="entry name" value="MoCoBD_1"/>
    <property type="match status" value="1"/>
</dbReference>
<dbReference type="Gene3D" id="3.30.365.10">
    <property type="entry name" value="Aldehyde oxidase/xanthine dehydrogenase, molybdopterin binding domain"/>
    <property type="match status" value="4"/>
</dbReference>
<dbReference type="OMA" id="PHPTQER"/>
<evidence type="ECO:0000256" key="20">
    <source>
        <dbReference type="PIRSR" id="PIRSR000127-3"/>
    </source>
</evidence>
<dbReference type="InterPro" id="IPR014307">
    <property type="entry name" value="Xanthine_DH_ssu"/>
</dbReference>
<dbReference type="SMART" id="SM01008">
    <property type="entry name" value="Ald_Xan_dh_C"/>
    <property type="match status" value="1"/>
</dbReference>
<evidence type="ECO:0000256" key="15">
    <source>
        <dbReference type="ARBA" id="ARBA00034078"/>
    </source>
</evidence>
<comment type="catalytic activity">
    <reaction evidence="17">
        <text>hypoxanthine + NAD(+) + H2O = xanthine + NADH + H(+)</text>
        <dbReference type="Rhea" id="RHEA:24670"/>
        <dbReference type="ChEBI" id="CHEBI:15377"/>
        <dbReference type="ChEBI" id="CHEBI:15378"/>
        <dbReference type="ChEBI" id="CHEBI:17368"/>
        <dbReference type="ChEBI" id="CHEBI:17712"/>
        <dbReference type="ChEBI" id="CHEBI:57540"/>
        <dbReference type="ChEBI" id="CHEBI:57945"/>
        <dbReference type="EC" id="1.17.1.4"/>
    </reaction>
</comment>
<dbReference type="InterPro" id="IPR036856">
    <property type="entry name" value="Ald_Oxase/Xan_DH_a/b_sf"/>
</dbReference>
<dbReference type="InterPro" id="IPR036683">
    <property type="entry name" value="CO_DH_flav_C_dom_sf"/>
</dbReference>
<feature type="domain" description="FAD-binding PCMH-type" evidence="23">
    <location>
        <begin position="242"/>
        <end position="428"/>
    </location>
</feature>
<keyword evidence="11 20" id="KW-0408">Iron</keyword>
<evidence type="ECO:0000256" key="10">
    <source>
        <dbReference type="ARBA" id="ARBA00023002"/>
    </source>
</evidence>
<evidence type="ECO:0000259" key="22">
    <source>
        <dbReference type="PROSITE" id="PS51085"/>
    </source>
</evidence>
<dbReference type="SUPFAM" id="SSF56176">
    <property type="entry name" value="FAD-binding/transporter-associated domain-like"/>
    <property type="match status" value="1"/>
</dbReference>
<evidence type="ECO:0000256" key="2">
    <source>
        <dbReference type="ARBA" id="ARBA00004275"/>
    </source>
</evidence>